<gene>
    <name evidence="1" type="ORF">GZH47_33345</name>
</gene>
<dbReference type="KEGG" id="prz:GZH47_33345"/>
<dbReference type="AlphaFoldDB" id="A0A6C0PBK7"/>
<dbReference type="EMBL" id="CP048288">
    <property type="protein sequence ID" value="QHW35781.1"/>
    <property type="molecule type" value="Genomic_DNA"/>
</dbReference>
<dbReference type="RefSeq" id="WP_162645915.1">
    <property type="nucleotide sequence ID" value="NZ_CP048288.1"/>
</dbReference>
<dbReference type="Proteomes" id="UP000479114">
    <property type="component" value="Plasmid unnamed2"/>
</dbReference>
<sequence>MELITAYLYNQSPIDVFNIMESTFKNMTSSRWFEEERQPKNFKIMNKRFKVADVVYRVVLRFRLDTPGVYTLDTPIPFAVMLSERYEVEKAHGTESRYKDVKVWHSKEMKSTIGYFQAGVPVVLINEVIDDLKTVIQHVDAPEVDIDLYSAQRRPIRMFLGGQEIGEVQSVSITPERDINGRPVRRVNVLGGGDISAALEADAIALIRREIGVGVAEAERLFHRLIGSADIGEEAILRSIRNYMDDTEDES</sequence>
<reference evidence="1 2" key="1">
    <citation type="submission" date="2020-02" db="EMBL/GenBank/DDBJ databases">
        <title>Paenibacillus sp. nov., isolated from rhizosphere soil of tomato.</title>
        <authorList>
            <person name="Weon H.-Y."/>
            <person name="Lee S.A."/>
        </authorList>
    </citation>
    <scope>NUCLEOTIDE SEQUENCE [LARGE SCALE GENOMIC DNA]</scope>
    <source>
        <strain evidence="1 2">14171R-81</strain>
        <plasmid evidence="1 2">unnamed2</plasmid>
    </source>
</reference>
<accession>A0A6C0PBK7</accession>
<keyword evidence="1" id="KW-0614">Plasmid</keyword>
<name>A0A6C0PBK7_9BACL</name>
<geneLocation type="plasmid" evidence="1 2">
    <name>unnamed2</name>
</geneLocation>
<organism evidence="1 2">
    <name type="scientific">Paenibacillus rhizovicinus</name>
    <dbReference type="NCBI Taxonomy" id="2704463"/>
    <lineage>
        <taxon>Bacteria</taxon>
        <taxon>Bacillati</taxon>
        <taxon>Bacillota</taxon>
        <taxon>Bacilli</taxon>
        <taxon>Bacillales</taxon>
        <taxon>Paenibacillaceae</taxon>
        <taxon>Paenibacillus</taxon>
    </lineage>
</organism>
<keyword evidence="2" id="KW-1185">Reference proteome</keyword>
<evidence type="ECO:0000313" key="1">
    <source>
        <dbReference type="EMBL" id="QHW35781.1"/>
    </source>
</evidence>
<proteinExistence type="predicted"/>
<protein>
    <submittedName>
        <fullName evidence="1">Uncharacterized protein</fullName>
    </submittedName>
</protein>
<evidence type="ECO:0000313" key="2">
    <source>
        <dbReference type="Proteomes" id="UP000479114"/>
    </source>
</evidence>